<keyword evidence="3" id="KW-1185">Reference proteome</keyword>
<keyword evidence="1" id="KW-0472">Membrane</keyword>
<proteinExistence type="predicted"/>
<comment type="caution">
    <text evidence="2">The sequence shown here is derived from an EMBL/GenBank/DDBJ whole genome shotgun (WGS) entry which is preliminary data.</text>
</comment>
<feature type="transmembrane region" description="Helical" evidence="1">
    <location>
        <begin position="6"/>
        <end position="28"/>
    </location>
</feature>
<keyword evidence="1" id="KW-0812">Transmembrane</keyword>
<keyword evidence="1" id="KW-1133">Transmembrane helix</keyword>
<organism evidence="2 3">
    <name type="scientific">Reticulomyxa filosa</name>
    <dbReference type="NCBI Taxonomy" id="46433"/>
    <lineage>
        <taxon>Eukaryota</taxon>
        <taxon>Sar</taxon>
        <taxon>Rhizaria</taxon>
        <taxon>Retaria</taxon>
        <taxon>Foraminifera</taxon>
        <taxon>Monothalamids</taxon>
        <taxon>Reticulomyxidae</taxon>
        <taxon>Reticulomyxa</taxon>
    </lineage>
</organism>
<evidence type="ECO:0000313" key="2">
    <source>
        <dbReference type="EMBL" id="ETO24404.1"/>
    </source>
</evidence>
<reference evidence="2 3" key="1">
    <citation type="journal article" date="2013" name="Curr. Biol.">
        <title>The Genome of the Foraminiferan Reticulomyxa filosa.</title>
        <authorList>
            <person name="Glockner G."/>
            <person name="Hulsmann N."/>
            <person name="Schleicher M."/>
            <person name="Noegel A.A."/>
            <person name="Eichinger L."/>
            <person name="Gallinger C."/>
            <person name="Pawlowski J."/>
            <person name="Sierra R."/>
            <person name="Euteneuer U."/>
            <person name="Pillet L."/>
            <person name="Moustafa A."/>
            <person name="Platzer M."/>
            <person name="Groth M."/>
            <person name="Szafranski K."/>
            <person name="Schliwa M."/>
        </authorList>
    </citation>
    <scope>NUCLEOTIDE SEQUENCE [LARGE SCALE GENOMIC DNA]</scope>
</reference>
<evidence type="ECO:0000313" key="3">
    <source>
        <dbReference type="Proteomes" id="UP000023152"/>
    </source>
</evidence>
<evidence type="ECO:0000256" key="1">
    <source>
        <dbReference type="SAM" id="Phobius"/>
    </source>
</evidence>
<accession>X6NFA4</accession>
<dbReference type="AlphaFoldDB" id="X6NFA4"/>
<sequence length="254" mass="30017">MRTKNLFAIVGTQVIYKLFWYFVYSFFVKPFLSTINLKAMSVPLIQERYASASIFAEKTQDERLTLHDTPEEKEELEEIKKSKLFSLWKCPAEHDESGDGKCCLTYIEKNCKRWQDNYFAFVHFNNRVVDPKHWVYKTKTKLCLILVCKFIFLDQSKKKKRSEKQSHFPSKKCPKPKENPFYEDDIVTKEMKDDASVLCPSRFPWFFARKAGKKQVEALCKLACLFFVNVCMCVCSREYFAFGLFFVSFIDIMV</sequence>
<dbReference type="Proteomes" id="UP000023152">
    <property type="component" value="Unassembled WGS sequence"/>
</dbReference>
<protein>
    <submittedName>
        <fullName evidence="2">Uncharacterized protein</fullName>
    </submittedName>
</protein>
<gene>
    <name evidence="2" type="ORF">RFI_12750</name>
</gene>
<name>X6NFA4_RETFI</name>
<dbReference type="EMBL" id="ASPP01009235">
    <property type="protein sequence ID" value="ETO24404.1"/>
    <property type="molecule type" value="Genomic_DNA"/>
</dbReference>